<keyword evidence="3" id="KW-0687">Ribonucleoprotein</keyword>
<dbReference type="GO" id="GO:0003735">
    <property type="term" value="F:structural constituent of ribosome"/>
    <property type="evidence" value="ECO:0007669"/>
    <property type="project" value="InterPro"/>
</dbReference>
<organism evidence="4">
    <name type="scientific">uncultured korarchaeote</name>
    <dbReference type="NCBI Taxonomy" id="161241"/>
    <lineage>
        <taxon>Archaea</taxon>
        <taxon>Thermoproteota</taxon>
        <taxon>environmental samples</taxon>
    </lineage>
</organism>
<dbReference type="GO" id="GO:0006412">
    <property type="term" value="P:translation"/>
    <property type="evidence" value="ECO:0007669"/>
    <property type="project" value="InterPro"/>
</dbReference>
<dbReference type="Pfam" id="PF00252">
    <property type="entry name" value="Ribosomal_L16"/>
    <property type="match status" value="1"/>
</dbReference>
<reference evidence="4" key="1">
    <citation type="journal article" date="2017" name="Nature">
        <title>Metagenomic exploration of ASGARD archaea illuminates the origin of cellular complexity in eukaryotes.</title>
        <authorList>
            <person name="Zaremba-Niedzwiedzka K."/>
            <person name="Caceres E.F."/>
            <person name="Saw J.H.W."/>
            <person name="Backstrom D."/>
            <person name="Juzokaite L."/>
            <person name="Vancaester E."/>
            <person name="Seitz K.W."/>
            <person name="Anantharaman K."/>
            <person name="Starnawski P."/>
            <person name="Kjeldsen K.U."/>
            <person name="Stott M.B."/>
            <person name="Nunoura T."/>
            <person name="Banfield J.F."/>
            <person name="Schramm A."/>
            <person name="Baker B.J."/>
            <person name="Spang A."/>
            <person name="Ettema T.J.G."/>
        </authorList>
    </citation>
    <scope>NUCLEOTIDE SEQUENCE</scope>
    <source>
        <strain evidence="4">TIV_2</strain>
    </source>
</reference>
<dbReference type="EMBL" id="KX764995">
    <property type="protein sequence ID" value="AOZ56082.1"/>
    <property type="molecule type" value="Genomic_DNA"/>
</dbReference>
<dbReference type="GO" id="GO:0005840">
    <property type="term" value="C:ribosome"/>
    <property type="evidence" value="ECO:0007669"/>
    <property type="project" value="UniProtKB-KW"/>
</dbReference>
<keyword evidence="2 4" id="KW-0689">Ribosomal protein</keyword>
<dbReference type="PANTHER" id="PTHR11726">
    <property type="entry name" value="60S RIBOSOMAL PROTEIN L10"/>
    <property type="match status" value="1"/>
</dbReference>
<evidence type="ECO:0000313" key="4">
    <source>
        <dbReference type="EMBL" id="AOZ56082.1"/>
    </source>
</evidence>
<dbReference type="PIRSF" id="PIRSF005590">
    <property type="entry name" value="Ribosomal_L10"/>
    <property type="match status" value="1"/>
</dbReference>
<dbReference type="InterPro" id="IPR047873">
    <property type="entry name" value="Ribosomal_uL16"/>
</dbReference>
<evidence type="ECO:0000256" key="2">
    <source>
        <dbReference type="ARBA" id="ARBA00022980"/>
    </source>
</evidence>
<dbReference type="InterPro" id="IPR001197">
    <property type="entry name" value="Ribosomal_uL16_euk_arch"/>
</dbReference>
<protein>
    <submittedName>
        <fullName evidence="4">Ribosomal protein L16/L10E</fullName>
    </submittedName>
</protein>
<comment type="similarity">
    <text evidence="1">Belongs to the universal ribosomal protein uL16 family.</text>
</comment>
<dbReference type="AlphaFoldDB" id="A0A1L2JMM1"/>
<proteinExistence type="inferred from homology"/>
<dbReference type="GO" id="GO:1990904">
    <property type="term" value="C:ribonucleoprotein complex"/>
    <property type="evidence" value="ECO:0007669"/>
    <property type="project" value="UniProtKB-KW"/>
</dbReference>
<accession>A0A1L2JMM1</accession>
<dbReference type="InterPro" id="IPR036920">
    <property type="entry name" value="Ribosomal_uL16_sf"/>
</dbReference>
<sequence>MSLRPARNYRALQRPYTRKEYIKSIPYSKIQKFDHGDPHLDYDYEIRVEATASFQLRSNALEAARMAVLSQLRKRIIGGQYFFKIVPYPHHILRKHAMAGVHKAERLQKGMRLAFGKPDGRAAQIRRGQTIMFLRVKEGDLEAGRYAMSVGKQKLPHMTKLVVERISGGQEVADQEGS</sequence>
<dbReference type="SUPFAM" id="SSF54686">
    <property type="entry name" value="Ribosomal protein L16p/L10e"/>
    <property type="match status" value="1"/>
</dbReference>
<name>A0A1L2JMM1_9CREN</name>
<evidence type="ECO:0000256" key="1">
    <source>
        <dbReference type="ARBA" id="ARBA00008931"/>
    </source>
</evidence>
<dbReference type="CDD" id="cd01433">
    <property type="entry name" value="Ribosomal_L16_L10e"/>
    <property type="match status" value="1"/>
</dbReference>
<dbReference type="Gene3D" id="3.90.1170.10">
    <property type="entry name" value="Ribosomal protein L10e/L16"/>
    <property type="match status" value="1"/>
</dbReference>
<dbReference type="NCBIfam" id="NF003239">
    <property type="entry name" value="PRK04199.1-4"/>
    <property type="match status" value="1"/>
</dbReference>
<dbReference type="InterPro" id="IPR016180">
    <property type="entry name" value="Ribosomal_uL16_dom"/>
</dbReference>
<evidence type="ECO:0000256" key="3">
    <source>
        <dbReference type="ARBA" id="ARBA00023274"/>
    </source>
</evidence>